<proteinExistence type="predicted"/>
<feature type="transmembrane region" description="Helical" evidence="1">
    <location>
        <begin position="20"/>
        <end position="39"/>
    </location>
</feature>
<gene>
    <name evidence="2" type="ORF">GCM10009332_07650</name>
</gene>
<dbReference type="RefSeq" id="WP_188918052.1">
    <property type="nucleotide sequence ID" value="NZ_BMPZ01000002.1"/>
</dbReference>
<evidence type="ECO:0000313" key="2">
    <source>
        <dbReference type="EMBL" id="GGI72682.1"/>
    </source>
</evidence>
<feature type="transmembrane region" description="Helical" evidence="1">
    <location>
        <begin position="76"/>
        <end position="99"/>
    </location>
</feature>
<keyword evidence="1" id="KW-0812">Transmembrane</keyword>
<reference evidence="2" key="1">
    <citation type="journal article" date="2014" name="Int. J. Syst. Evol. Microbiol.">
        <title>Complete genome sequence of Corynebacterium casei LMG S-19264T (=DSM 44701T), isolated from a smear-ripened cheese.</title>
        <authorList>
            <consortium name="US DOE Joint Genome Institute (JGI-PGF)"/>
            <person name="Walter F."/>
            <person name="Albersmeier A."/>
            <person name="Kalinowski J."/>
            <person name="Ruckert C."/>
        </authorList>
    </citation>
    <scope>NUCLEOTIDE SEQUENCE</scope>
    <source>
        <strain evidence="2">JCM 30804</strain>
    </source>
</reference>
<organism evidence="2 3">
    <name type="scientific">Shewanella gelidii</name>
    <dbReference type="NCBI Taxonomy" id="1642821"/>
    <lineage>
        <taxon>Bacteria</taxon>
        <taxon>Pseudomonadati</taxon>
        <taxon>Pseudomonadota</taxon>
        <taxon>Gammaproteobacteria</taxon>
        <taxon>Alteromonadales</taxon>
        <taxon>Shewanellaceae</taxon>
        <taxon>Shewanella</taxon>
    </lineage>
</organism>
<dbReference type="Proteomes" id="UP000613743">
    <property type="component" value="Unassembled WGS sequence"/>
</dbReference>
<keyword evidence="3" id="KW-1185">Reference proteome</keyword>
<evidence type="ECO:0000313" key="3">
    <source>
        <dbReference type="Proteomes" id="UP000613743"/>
    </source>
</evidence>
<comment type="caution">
    <text evidence="2">The sequence shown here is derived from an EMBL/GenBank/DDBJ whole genome shotgun (WGS) entry which is preliminary data.</text>
</comment>
<accession>A0A917JKA1</accession>
<evidence type="ECO:0000256" key="1">
    <source>
        <dbReference type="SAM" id="Phobius"/>
    </source>
</evidence>
<keyword evidence="1" id="KW-1133">Transmembrane helix</keyword>
<sequence length="108" mass="12283">MEKHQYQFSTRAEPPALKKLSIAAAIIGCGLVISESFIGNSYTHMVVMLYLCFLLPAVALTKAVRIKFFYYIQDYIVVVRSFAALMCIVFLAIWVFSIISYQNQSIPF</sequence>
<name>A0A917JKA1_9GAMM</name>
<protein>
    <submittedName>
        <fullName evidence="2">Uncharacterized protein</fullName>
    </submittedName>
</protein>
<dbReference type="EMBL" id="BMPZ01000002">
    <property type="protein sequence ID" value="GGI72682.1"/>
    <property type="molecule type" value="Genomic_DNA"/>
</dbReference>
<reference evidence="2" key="2">
    <citation type="submission" date="2020-09" db="EMBL/GenBank/DDBJ databases">
        <authorList>
            <person name="Sun Q."/>
            <person name="Ohkuma M."/>
        </authorList>
    </citation>
    <scope>NUCLEOTIDE SEQUENCE</scope>
    <source>
        <strain evidence="2">JCM 30804</strain>
    </source>
</reference>
<dbReference type="AlphaFoldDB" id="A0A917JKA1"/>
<keyword evidence="1" id="KW-0472">Membrane</keyword>
<feature type="transmembrane region" description="Helical" evidence="1">
    <location>
        <begin position="45"/>
        <end position="64"/>
    </location>
</feature>